<keyword evidence="1" id="KW-0732">Signal</keyword>
<dbReference type="PROSITE" id="PS51257">
    <property type="entry name" value="PROKAR_LIPOPROTEIN"/>
    <property type="match status" value="1"/>
</dbReference>
<gene>
    <name evidence="2" type="ORF">H7993_20345</name>
</gene>
<feature type="signal peptide" evidence="1">
    <location>
        <begin position="1"/>
        <end position="20"/>
    </location>
</feature>
<feature type="chain" id="PRO_5031316877" description="Lipoprotein" evidence="1">
    <location>
        <begin position="21"/>
        <end position="472"/>
    </location>
</feature>
<keyword evidence="3" id="KW-1185">Reference proteome</keyword>
<evidence type="ECO:0008006" key="4">
    <source>
        <dbReference type="Google" id="ProtNLM"/>
    </source>
</evidence>
<evidence type="ECO:0000313" key="2">
    <source>
        <dbReference type="EMBL" id="MBC2680746.1"/>
    </source>
</evidence>
<dbReference type="EMBL" id="JACMYH010000011">
    <property type="protein sequence ID" value="MBC2680746.1"/>
    <property type="molecule type" value="Genomic_DNA"/>
</dbReference>
<proteinExistence type="predicted"/>
<evidence type="ECO:0000256" key="1">
    <source>
        <dbReference type="SAM" id="SignalP"/>
    </source>
</evidence>
<evidence type="ECO:0000313" key="3">
    <source>
        <dbReference type="Proteomes" id="UP000546173"/>
    </source>
</evidence>
<protein>
    <recommendedName>
        <fullName evidence="4">Lipoprotein</fullName>
    </recommendedName>
</protein>
<dbReference type="Proteomes" id="UP000546173">
    <property type="component" value="Unassembled WGS sequence"/>
</dbReference>
<organism evidence="2 3">
    <name type="scientific">Pseudomonas baltica</name>
    <dbReference type="NCBI Taxonomy" id="2762576"/>
    <lineage>
        <taxon>Bacteria</taxon>
        <taxon>Pseudomonadati</taxon>
        <taxon>Pseudomonadota</taxon>
        <taxon>Gammaproteobacteria</taxon>
        <taxon>Pseudomonadales</taxon>
        <taxon>Pseudomonadaceae</taxon>
        <taxon>Pseudomonas</taxon>
    </lineage>
</organism>
<dbReference type="AlphaFoldDB" id="A0A7X1KVC1"/>
<accession>A0A7X1KVC1</accession>
<sequence length="472" mass="51504">MKRIALLAALVTLASCSSKGPDDGSLGNEQAQDMFKEAMSQPPVPQSVLRNGDRLSFMLLQPKTDTSPFGFLLQVEAACSSPSASLIYLDGVKRIYFASPDGKYAPARPIPAAQVAALNANPAFQRACAATPQPDWRVLLGKGDEQWVLIDRNSLATVEGQLQFWAAYDSPTIGHDQPHNAPYAQKRERYALDCAKQTFSLLAGYDLDEHNTVTDGGVFFEPKTYNVKDSDPDYRRVFDAACGKPEGLAGLPAFRPRSKAPLVLATPRVQAPALSAVKQLNMPKPAKVLKRVVETGTAHLKGQSAPFTEEKSFSQDKASGLLSVRTKGSNFEGQAVSFRGLVALAQQTVYSGEAPMVDNVGLNAIAFSGDWKNMPVGAQLGYVTDGKMSNSVVGEYGKPRQAFDCRVEQQLPATQVNGRLSGQAKKLRCAHLEDNLKRVETLYYLEDYGYFFRAGVDPNAFFHEERVLKEVE</sequence>
<name>A0A7X1KVC1_9PSED</name>
<reference evidence="2 3" key="1">
    <citation type="submission" date="2020-08" db="EMBL/GenBank/DDBJ databases">
        <title>Pseudomonas sp. nov.</title>
        <authorList>
            <person name="Gieschler S."/>
            <person name="Fiedler G."/>
            <person name="Brinks E."/>
            <person name="Boehnlein C."/>
            <person name="Franz C.M.A.P."/>
            <person name="Kabisch J."/>
        </authorList>
    </citation>
    <scope>NUCLEOTIDE SEQUENCE [LARGE SCALE GENOMIC DNA]</scope>
    <source>
        <strain evidence="2 3">MBT-2</strain>
    </source>
</reference>
<comment type="caution">
    <text evidence="2">The sequence shown here is derived from an EMBL/GenBank/DDBJ whole genome shotgun (WGS) entry which is preliminary data.</text>
</comment>
<dbReference type="RefSeq" id="WP_185795462.1">
    <property type="nucleotide sequence ID" value="NZ_JACMYH010000011.1"/>
</dbReference>